<dbReference type="PANTHER" id="PTHR43104">
    <property type="entry name" value="L-2-HYDROXYGLUTARATE DEHYDROGENASE, MITOCHONDRIAL"/>
    <property type="match status" value="1"/>
</dbReference>
<keyword evidence="10" id="KW-1185">Reference proteome</keyword>
<keyword evidence="4 8" id="KW-0816">Tricarboxylic acid cycle</keyword>
<protein>
    <recommendedName>
        <fullName evidence="8">Probable malate:quinone oxidoreductase</fullName>
        <ecNumber evidence="8">1.1.5.4</ecNumber>
    </recommendedName>
    <alternativeName>
        <fullName evidence="8">MQO</fullName>
    </alternativeName>
    <alternativeName>
        <fullName evidence="8">Malate dehydrogenase [quinone]</fullName>
    </alternativeName>
</protein>
<evidence type="ECO:0000256" key="2">
    <source>
        <dbReference type="ARBA" id="ARBA00001974"/>
    </source>
</evidence>
<dbReference type="Gene3D" id="3.50.50.60">
    <property type="entry name" value="FAD/NAD(P)-binding domain"/>
    <property type="match status" value="1"/>
</dbReference>
<sequence length="476" mass="51751">MSTTLGSILQELEPNWSIALYETLDQSGQESSDPWNNAGTGHAALCELNYTPRDADGSISLTKARGINEQYQVSRQLWSHWVESGTLGSPRTFINALPHISFVWGEDNARYLKDRYEAMKAEPLFSDIEHTEDLDEIASWAPLLAEGRDPRQRVAASKIDSGTDVDFGSLTRQLANHLNEAGAEVRYGHEVTSISRGSDGRWQLKVRNSASGEKFTATARFVFVGAGGGALSLLQSSGIPEIKGFGGFPVSGKFLRSTDSAVADRHHAKVYGLASVGAPPMSVPHLDTRFVEGRRTLMFGPYAGFSTNFLKNGSITDLPFSVRPHNLLPMMQVGAANTDLVTYLVKEVSKSAKKKIETLRDFYPEAETDSWELITAGQRVQVMKKNGQGKGVLQFGTELVAGADGTIAGLLGASPGASTAPSIMLKLLERCFPAQVESWKPRLQDMVPSYGRLLSEDPALLSEVTAATNRSLQLEN</sequence>
<comment type="pathway">
    <text evidence="3 8">Carbohydrate metabolism; tricarboxylic acid cycle; oxaloacetate from (S)-malate (quinone route): step 1/1.</text>
</comment>
<dbReference type="NCBIfam" id="NF003611">
    <property type="entry name" value="PRK05257.3-2"/>
    <property type="match status" value="1"/>
</dbReference>
<comment type="caution">
    <text evidence="9">The sequence shown here is derived from an EMBL/GenBank/DDBJ whole genome shotgun (WGS) entry which is preliminary data.</text>
</comment>
<comment type="catalytic activity">
    <reaction evidence="1 8">
        <text>(S)-malate + a quinone = a quinol + oxaloacetate</text>
        <dbReference type="Rhea" id="RHEA:46012"/>
        <dbReference type="ChEBI" id="CHEBI:15589"/>
        <dbReference type="ChEBI" id="CHEBI:16452"/>
        <dbReference type="ChEBI" id="CHEBI:24646"/>
        <dbReference type="ChEBI" id="CHEBI:132124"/>
        <dbReference type="EC" id="1.1.5.4"/>
    </reaction>
</comment>
<evidence type="ECO:0000256" key="1">
    <source>
        <dbReference type="ARBA" id="ARBA00001139"/>
    </source>
</evidence>
<keyword evidence="5 8" id="KW-0285">Flavoprotein</keyword>
<dbReference type="InterPro" id="IPR036188">
    <property type="entry name" value="FAD/NAD-bd_sf"/>
</dbReference>
<organism evidence="9 10">
    <name type="scientific">Nesterenkonia aethiopica</name>
    <dbReference type="NCBI Taxonomy" id="269144"/>
    <lineage>
        <taxon>Bacteria</taxon>
        <taxon>Bacillati</taxon>
        <taxon>Actinomycetota</taxon>
        <taxon>Actinomycetes</taxon>
        <taxon>Micrococcales</taxon>
        <taxon>Micrococcaceae</taxon>
        <taxon>Nesterenkonia</taxon>
    </lineage>
</organism>
<dbReference type="NCBIfam" id="NF009875">
    <property type="entry name" value="PRK13339.1"/>
    <property type="match status" value="1"/>
</dbReference>
<name>A0ABP6LYQ3_9MICC</name>
<accession>A0ABP6LYQ3</accession>
<dbReference type="HAMAP" id="MF_00212">
    <property type="entry name" value="MQO"/>
    <property type="match status" value="1"/>
</dbReference>
<keyword evidence="6 8" id="KW-0274">FAD</keyword>
<comment type="similarity">
    <text evidence="8">Belongs to the MQO family.</text>
</comment>
<dbReference type="NCBIfam" id="NF003610">
    <property type="entry name" value="PRK05257.3-1"/>
    <property type="match status" value="1"/>
</dbReference>
<dbReference type="EMBL" id="BAAAVT010000012">
    <property type="protein sequence ID" value="GAA3067782.1"/>
    <property type="molecule type" value="Genomic_DNA"/>
</dbReference>
<reference evidence="10" key="1">
    <citation type="journal article" date="2019" name="Int. J. Syst. Evol. Microbiol.">
        <title>The Global Catalogue of Microorganisms (GCM) 10K type strain sequencing project: providing services to taxonomists for standard genome sequencing and annotation.</title>
        <authorList>
            <consortium name="The Broad Institute Genomics Platform"/>
            <consortium name="The Broad Institute Genome Sequencing Center for Infectious Disease"/>
            <person name="Wu L."/>
            <person name="Ma J."/>
        </authorList>
    </citation>
    <scope>NUCLEOTIDE SEQUENCE [LARGE SCALE GENOMIC DNA]</scope>
    <source>
        <strain evidence="10">JCM 14309</strain>
    </source>
</reference>
<dbReference type="NCBIfam" id="NF003606">
    <property type="entry name" value="PRK05257.2-1"/>
    <property type="match status" value="1"/>
</dbReference>
<evidence type="ECO:0000256" key="7">
    <source>
        <dbReference type="ARBA" id="ARBA00023002"/>
    </source>
</evidence>
<evidence type="ECO:0000256" key="6">
    <source>
        <dbReference type="ARBA" id="ARBA00022827"/>
    </source>
</evidence>
<dbReference type="InterPro" id="IPR006231">
    <property type="entry name" value="MQO"/>
</dbReference>
<keyword evidence="7 8" id="KW-0560">Oxidoreductase</keyword>
<evidence type="ECO:0000256" key="4">
    <source>
        <dbReference type="ARBA" id="ARBA00022532"/>
    </source>
</evidence>
<comment type="cofactor">
    <cofactor evidence="2 8">
        <name>FAD</name>
        <dbReference type="ChEBI" id="CHEBI:57692"/>
    </cofactor>
</comment>
<dbReference type="NCBIfam" id="NF003605">
    <property type="entry name" value="PRK05257.1-4"/>
    <property type="match status" value="1"/>
</dbReference>
<proteinExistence type="inferred from homology"/>
<dbReference type="PANTHER" id="PTHR43104:SF2">
    <property type="entry name" value="L-2-HYDROXYGLUTARATE DEHYDROGENASE, MITOCHONDRIAL"/>
    <property type="match status" value="1"/>
</dbReference>
<dbReference type="NCBIfam" id="TIGR01320">
    <property type="entry name" value="mal_quin_oxido"/>
    <property type="match status" value="1"/>
</dbReference>
<dbReference type="NCBIfam" id="NF003603">
    <property type="entry name" value="PRK05257.1-1"/>
    <property type="match status" value="1"/>
</dbReference>
<dbReference type="Pfam" id="PF06039">
    <property type="entry name" value="Mqo"/>
    <property type="match status" value="1"/>
</dbReference>
<evidence type="ECO:0000313" key="10">
    <source>
        <dbReference type="Proteomes" id="UP001500236"/>
    </source>
</evidence>
<evidence type="ECO:0000313" key="9">
    <source>
        <dbReference type="EMBL" id="GAA3067782.1"/>
    </source>
</evidence>
<dbReference type="Proteomes" id="UP001500236">
    <property type="component" value="Unassembled WGS sequence"/>
</dbReference>
<evidence type="ECO:0000256" key="8">
    <source>
        <dbReference type="HAMAP-Rule" id="MF_00212"/>
    </source>
</evidence>
<gene>
    <name evidence="8 9" type="primary">mqo</name>
    <name evidence="9" type="ORF">GCM10010529_20580</name>
</gene>
<dbReference type="SUPFAM" id="SSF51905">
    <property type="entry name" value="FAD/NAD(P)-binding domain"/>
    <property type="match status" value="1"/>
</dbReference>
<evidence type="ECO:0000256" key="3">
    <source>
        <dbReference type="ARBA" id="ARBA00005012"/>
    </source>
</evidence>
<dbReference type="EC" id="1.1.5.4" evidence="8"/>
<evidence type="ECO:0000256" key="5">
    <source>
        <dbReference type="ARBA" id="ARBA00022630"/>
    </source>
</evidence>